<dbReference type="GO" id="GO:0000976">
    <property type="term" value="F:transcription cis-regulatory region binding"/>
    <property type="evidence" value="ECO:0007669"/>
    <property type="project" value="TreeGrafter"/>
</dbReference>
<gene>
    <name evidence="4" type="ORF">CRM82_15675</name>
</gene>
<dbReference type="RefSeq" id="WP_066533127.1">
    <property type="nucleotide sequence ID" value="NZ_PDEA01000001.1"/>
</dbReference>
<dbReference type="EMBL" id="PDEA01000001">
    <property type="protein sequence ID" value="PEH89851.1"/>
    <property type="molecule type" value="Genomic_DNA"/>
</dbReference>
<keyword evidence="1" id="KW-0805">Transcription regulation</keyword>
<keyword evidence="3" id="KW-0804">Transcription</keyword>
<keyword evidence="5" id="KW-1185">Reference proteome</keyword>
<dbReference type="Gene3D" id="1.10.357.10">
    <property type="entry name" value="Tetracycline Repressor, domain 2"/>
    <property type="match status" value="1"/>
</dbReference>
<dbReference type="InterPro" id="IPR036271">
    <property type="entry name" value="Tet_transcr_reg_TetR-rel_C_sf"/>
</dbReference>
<dbReference type="STRING" id="1219032.GCA_001515545_00499"/>
<accession>A0A2A7UXE0</accession>
<evidence type="ECO:0000256" key="1">
    <source>
        <dbReference type="ARBA" id="ARBA00023015"/>
    </source>
</evidence>
<comment type="caution">
    <text evidence="4">The sequence shown here is derived from an EMBL/GenBank/DDBJ whole genome shotgun (WGS) entry which is preliminary data.</text>
</comment>
<evidence type="ECO:0000256" key="3">
    <source>
        <dbReference type="ARBA" id="ARBA00023163"/>
    </source>
</evidence>
<keyword evidence="2" id="KW-0238">DNA-binding</keyword>
<dbReference type="OrthoDB" id="8654052at2"/>
<evidence type="ECO:0000256" key="2">
    <source>
        <dbReference type="ARBA" id="ARBA00023125"/>
    </source>
</evidence>
<dbReference type="AlphaFoldDB" id="A0A2A7UXE0"/>
<dbReference type="InterPro" id="IPR009057">
    <property type="entry name" value="Homeodomain-like_sf"/>
</dbReference>
<dbReference type="Proteomes" id="UP000220246">
    <property type="component" value="Unassembled WGS sequence"/>
</dbReference>
<evidence type="ECO:0000313" key="5">
    <source>
        <dbReference type="Proteomes" id="UP000220246"/>
    </source>
</evidence>
<sequence length="184" mass="20239">MTVSAPDDNRLLAALALALVQKPRASLQELAKAVGISKATLYRFCRTREELIDRLMAHGTALLHATADLVEIEEGSPIQVLPKLIAAQLEHRELMAFMIYYWRPDALDNPAQAAQWDEFTHRMDAFFLRGQREGAFRIDISAAALSEAFGGLFCGLVDAERNGRVARTSIAPTLEALFLKGASA</sequence>
<name>A0A2A7UXE0_COMTR</name>
<dbReference type="GO" id="GO:0003700">
    <property type="term" value="F:DNA-binding transcription factor activity"/>
    <property type="evidence" value="ECO:0007669"/>
    <property type="project" value="TreeGrafter"/>
</dbReference>
<dbReference type="InterPro" id="IPR050109">
    <property type="entry name" value="HTH-type_TetR-like_transc_reg"/>
</dbReference>
<evidence type="ECO:0000313" key="4">
    <source>
        <dbReference type="EMBL" id="PEH89851.1"/>
    </source>
</evidence>
<protein>
    <submittedName>
        <fullName evidence="4">TetR/AcrR family transcriptional regulator</fullName>
    </submittedName>
</protein>
<reference evidence="5" key="1">
    <citation type="submission" date="2017-09" db="EMBL/GenBank/DDBJ databases">
        <title>FDA dAtabase for Regulatory Grade micrObial Sequences (FDA-ARGOS): Supporting development and validation of Infectious Disease Dx tests.</title>
        <authorList>
            <person name="Minogue T."/>
            <person name="Wolcott M."/>
            <person name="Wasieloski L."/>
            <person name="Aguilar W."/>
            <person name="Moore D."/>
            <person name="Tallon L."/>
            <person name="Sadzewicz L."/>
            <person name="Ott S."/>
            <person name="Zhao X."/>
            <person name="Nagaraj S."/>
            <person name="Vavikolanu K."/>
            <person name="Aluvathingal J."/>
            <person name="Nadendla S."/>
            <person name="Sichtig H."/>
        </authorList>
    </citation>
    <scope>NUCLEOTIDE SEQUENCE [LARGE SCALE GENOMIC DNA]</scope>
    <source>
        <strain evidence="5">FDAARGOS_394</strain>
    </source>
</reference>
<dbReference type="SUPFAM" id="SSF46689">
    <property type="entry name" value="Homeodomain-like"/>
    <property type="match status" value="1"/>
</dbReference>
<dbReference type="PANTHER" id="PTHR30055">
    <property type="entry name" value="HTH-TYPE TRANSCRIPTIONAL REGULATOR RUTR"/>
    <property type="match status" value="1"/>
</dbReference>
<organism evidence="4 5">
    <name type="scientific">Comamonas terrigena</name>
    <dbReference type="NCBI Taxonomy" id="32013"/>
    <lineage>
        <taxon>Bacteria</taxon>
        <taxon>Pseudomonadati</taxon>
        <taxon>Pseudomonadota</taxon>
        <taxon>Betaproteobacteria</taxon>
        <taxon>Burkholderiales</taxon>
        <taxon>Comamonadaceae</taxon>
        <taxon>Comamonas</taxon>
    </lineage>
</organism>
<dbReference type="GeneID" id="80802062"/>
<proteinExistence type="predicted"/>
<dbReference type="SUPFAM" id="SSF48498">
    <property type="entry name" value="Tetracyclin repressor-like, C-terminal domain"/>
    <property type="match status" value="1"/>
</dbReference>
<dbReference type="PANTHER" id="PTHR30055:SF234">
    <property type="entry name" value="HTH-TYPE TRANSCRIPTIONAL REGULATOR BETI"/>
    <property type="match status" value="1"/>
</dbReference>